<evidence type="ECO:0000313" key="2">
    <source>
        <dbReference type="EMBL" id="KYO22086.1"/>
    </source>
</evidence>
<proteinExistence type="predicted"/>
<organism evidence="2 3">
    <name type="scientific">Alligator mississippiensis</name>
    <name type="common">American alligator</name>
    <dbReference type="NCBI Taxonomy" id="8496"/>
    <lineage>
        <taxon>Eukaryota</taxon>
        <taxon>Metazoa</taxon>
        <taxon>Chordata</taxon>
        <taxon>Craniata</taxon>
        <taxon>Vertebrata</taxon>
        <taxon>Euteleostomi</taxon>
        <taxon>Archelosauria</taxon>
        <taxon>Archosauria</taxon>
        <taxon>Crocodylia</taxon>
        <taxon>Alligatoridae</taxon>
        <taxon>Alligatorinae</taxon>
        <taxon>Alligator</taxon>
    </lineage>
</organism>
<reference evidence="2 3" key="1">
    <citation type="journal article" date="2012" name="Genome Biol.">
        <title>Sequencing three crocodilian genomes to illuminate the evolution of archosaurs and amniotes.</title>
        <authorList>
            <person name="St John J.A."/>
            <person name="Braun E.L."/>
            <person name="Isberg S.R."/>
            <person name="Miles L.G."/>
            <person name="Chong A.Y."/>
            <person name="Gongora J."/>
            <person name="Dalzell P."/>
            <person name="Moran C."/>
            <person name="Bed'hom B."/>
            <person name="Abzhanov A."/>
            <person name="Burgess S.C."/>
            <person name="Cooksey A.M."/>
            <person name="Castoe T.A."/>
            <person name="Crawford N.G."/>
            <person name="Densmore L.D."/>
            <person name="Drew J.C."/>
            <person name="Edwards S.V."/>
            <person name="Faircloth B.C."/>
            <person name="Fujita M.K."/>
            <person name="Greenwold M.J."/>
            <person name="Hoffmann F.G."/>
            <person name="Howard J.M."/>
            <person name="Iguchi T."/>
            <person name="Janes D.E."/>
            <person name="Khan S.Y."/>
            <person name="Kohno S."/>
            <person name="de Koning A.J."/>
            <person name="Lance S.L."/>
            <person name="McCarthy F.M."/>
            <person name="McCormack J.E."/>
            <person name="Merchant M.E."/>
            <person name="Peterson D.G."/>
            <person name="Pollock D.D."/>
            <person name="Pourmand N."/>
            <person name="Raney B.J."/>
            <person name="Roessler K.A."/>
            <person name="Sanford J.R."/>
            <person name="Sawyer R.H."/>
            <person name="Schmidt C.J."/>
            <person name="Triplett E.W."/>
            <person name="Tuberville T.D."/>
            <person name="Venegas-Anaya M."/>
            <person name="Howard J.T."/>
            <person name="Jarvis E.D."/>
            <person name="Guillette L.J.Jr."/>
            <person name="Glenn T.C."/>
            <person name="Green R.E."/>
            <person name="Ray D.A."/>
        </authorList>
    </citation>
    <scope>NUCLEOTIDE SEQUENCE [LARGE SCALE GENOMIC DNA]</scope>
    <source>
        <strain evidence="2">KSC_2009_1</strain>
    </source>
</reference>
<dbReference type="EMBL" id="AKHW03006283">
    <property type="protein sequence ID" value="KYO22086.1"/>
    <property type="molecule type" value="Genomic_DNA"/>
</dbReference>
<dbReference type="Proteomes" id="UP000050525">
    <property type="component" value="Unassembled WGS sequence"/>
</dbReference>
<accession>A0A151MC25</accession>
<comment type="caution">
    <text evidence="2">The sequence shown here is derived from an EMBL/GenBank/DDBJ whole genome shotgun (WGS) entry which is preliminary data.</text>
</comment>
<evidence type="ECO:0000256" key="1">
    <source>
        <dbReference type="SAM" id="MobiDB-lite"/>
    </source>
</evidence>
<gene>
    <name evidence="2" type="ORF">Y1Q_0000696</name>
</gene>
<name>A0A151MC25_ALLMI</name>
<protein>
    <submittedName>
        <fullName evidence="2">Uncharacterized protein</fullName>
    </submittedName>
</protein>
<dbReference type="InterPro" id="IPR012337">
    <property type="entry name" value="RNaseH-like_sf"/>
</dbReference>
<feature type="region of interest" description="Disordered" evidence="1">
    <location>
        <begin position="206"/>
        <end position="232"/>
    </location>
</feature>
<keyword evidence="3" id="KW-1185">Reference proteome</keyword>
<dbReference type="SUPFAM" id="SSF53098">
    <property type="entry name" value="Ribonuclease H-like"/>
    <property type="match status" value="1"/>
</dbReference>
<feature type="compositionally biased region" description="Basic and acidic residues" evidence="1">
    <location>
        <begin position="222"/>
        <end position="232"/>
    </location>
</feature>
<evidence type="ECO:0000313" key="3">
    <source>
        <dbReference type="Proteomes" id="UP000050525"/>
    </source>
</evidence>
<sequence length="232" mass="25943">MFNFHFQKGREKESGSELELQKKKSTLSVQSALYAVFYRKRVQVNIDESKLVDACVEPVTCNGRSFTLMEDSGFKKIIDPIIEGLGGKIAINAQNLRHKVAEAAANMCNVIKDEIKNRLICLKLDCATRIDRSILGINIQFIAGGQIVLRTLAMREIKGRHTSEFLKTLVMDSITNYGIKPMQLYSGTDNGSNMVKMVQIMIEDQEEDCSSESSSSTEEEQVGMKDKENGCT</sequence>
<dbReference type="AlphaFoldDB" id="A0A151MC25"/>